<comment type="caution">
    <text evidence="11">The sequence shown here is derived from an EMBL/GenBank/DDBJ whole genome shotgun (WGS) entry which is preliminary data.</text>
</comment>
<proteinExistence type="inferred from homology"/>
<evidence type="ECO:0000256" key="4">
    <source>
        <dbReference type="ARBA" id="ARBA00009667"/>
    </source>
</evidence>
<keyword evidence="8 9" id="KW-0413">Isomerase</keyword>
<protein>
    <recommendedName>
        <fullName evidence="9">1-(5-phosphoribosyl)-5-[(5-phosphoribosylamino)methylideneamino] imidazole-4-carboxamide isomerase</fullName>
        <ecNumber evidence="9">5.3.1.16</ecNumber>
    </recommendedName>
    <alternativeName>
        <fullName evidence="9">Phosphoribosylformimino-5-aminoimidazole carboxamide ribotide isomerase</fullName>
    </alternativeName>
</protein>
<evidence type="ECO:0000256" key="3">
    <source>
        <dbReference type="ARBA" id="ARBA00005133"/>
    </source>
</evidence>
<dbReference type="Proteomes" id="UP000054858">
    <property type="component" value="Unassembled WGS sequence"/>
</dbReference>
<keyword evidence="6 9" id="KW-0028">Amino-acid biosynthesis</keyword>
<dbReference type="FunFam" id="3.20.20.70:FF:000009">
    <property type="entry name" value="1-(5-phosphoribosyl)-5-[(5-phosphoribosylamino)methylideneamino] imidazole-4-carboxamide isomerase"/>
    <property type="match status" value="1"/>
</dbReference>
<evidence type="ECO:0000256" key="9">
    <source>
        <dbReference type="HAMAP-Rule" id="MF_01014"/>
    </source>
</evidence>
<accession>A0A0W0WZQ9</accession>
<dbReference type="GO" id="GO:0003949">
    <property type="term" value="F:1-(5-phosphoribosyl)-5-[(5-phosphoribosylamino)methylideneamino]imidazole-4-carboxamide isomerase activity"/>
    <property type="evidence" value="ECO:0007669"/>
    <property type="project" value="UniProtKB-UniRule"/>
</dbReference>
<evidence type="ECO:0000256" key="1">
    <source>
        <dbReference type="ARBA" id="ARBA00000901"/>
    </source>
</evidence>
<dbReference type="EMBL" id="LNYP01000029">
    <property type="protein sequence ID" value="KTD37778.1"/>
    <property type="molecule type" value="Genomic_DNA"/>
</dbReference>
<dbReference type="RefSeq" id="WP_025385369.1">
    <property type="nucleotide sequence ID" value="NZ_LCUA01000002.1"/>
</dbReference>
<comment type="catalytic activity">
    <reaction evidence="1 9">
        <text>1-(5-phospho-beta-D-ribosyl)-5-[(5-phospho-beta-D-ribosylamino)methylideneamino]imidazole-4-carboxamide = 5-[(5-phospho-1-deoxy-D-ribulos-1-ylimino)methylamino]-1-(5-phospho-beta-D-ribosyl)imidazole-4-carboxamide</text>
        <dbReference type="Rhea" id="RHEA:15469"/>
        <dbReference type="ChEBI" id="CHEBI:58435"/>
        <dbReference type="ChEBI" id="CHEBI:58525"/>
        <dbReference type="EC" id="5.3.1.16"/>
    </reaction>
</comment>
<comment type="similarity">
    <text evidence="4 9 10">Belongs to the HisA/HisF family.</text>
</comment>
<evidence type="ECO:0000256" key="2">
    <source>
        <dbReference type="ARBA" id="ARBA00004496"/>
    </source>
</evidence>
<gene>
    <name evidence="9 11" type="primary">hisA</name>
    <name evidence="11" type="ORF">Loak_1454</name>
</gene>
<dbReference type="AlphaFoldDB" id="A0A0W0WZQ9"/>
<evidence type="ECO:0000256" key="10">
    <source>
        <dbReference type="RuleBase" id="RU003657"/>
    </source>
</evidence>
<dbReference type="PATRIC" id="fig|29423.5.peg.1525"/>
<dbReference type="GO" id="GO:0000105">
    <property type="term" value="P:L-histidine biosynthetic process"/>
    <property type="evidence" value="ECO:0007669"/>
    <property type="project" value="UniProtKB-UniRule"/>
</dbReference>
<keyword evidence="7 9" id="KW-0368">Histidine biosynthesis</keyword>
<dbReference type="HAMAP" id="MF_01014">
    <property type="entry name" value="HisA"/>
    <property type="match status" value="1"/>
</dbReference>
<feature type="active site" description="Proton donor" evidence="9">
    <location>
        <position position="129"/>
    </location>
</feature>
<evidence type="ECO:0000256" key="7">
    <source>
        <dbReference type="ARBA" id="ARBA00023102"/>
    </source>
</evidence>
<dbReference type="CDD" id="cd04732">
    <property type="entry name" value="HisA"/>
    <property type="match status" value="1"/>
</dbReference>
<dbReference type="UniPathway" id="UPA00031">
    <property type="reaction ID" value="UER00009"/>
</dbReference>
<evidence type="ECO:0000313" key="11">
    <source>
        <dbReference type="EMBL" id="KTD37778.1"/>
    </source>
</evidence>
<dbReference type="Pfam" id="PF00977">
    <property type="entry name" value="His_biosynth"/>
    <property type="match status" value="1"/>
</dbReference>
<dbReference type="GO" id="GO:0000162">
    <property type="term" value="P:L-tryptophan biosynthetic process"/>
    <property type="evidence" value="ECO:0007669"/>
    <property type="project" value="TreeGrafter"/>
</dbReference>
<dbReference type="InterPro" id="IPR023016">
    <property type="entry name" value="HisA/PriA"/>
</dbReference>
<dbReference type="InterPro" id="IPR006062">
    <property type="entry name" value="His_biosynth"/>
</dbReference>
<dbReference type="InterPro" id="IPR044524">
    <property type="entry name" value="Isoase_HisA-like"/>
</dbReference>
<organism evidence="11 12">
    <name type="scientific">Legionella oakridgensis</name>
    <dbReference type="NCBI Taxonomy" id="29423"/>
    <lineage>
        <taxon>Bacteria</taxon>
        <taxon>Pseudomonadati</taxon>
        <taxon>Pseudomonadota</taxon>
        <taxon>Gammaproteobacteria</taxon>
        <taxon>Legionellales</taxon>
        <taxon>Legionellaceae</taxon>
        <taxon>Legionella</taxon>
    </lineage>
</organism>
<dbReference type="Gene3D" id="3.20.20.70">
    <property type="entry name" value="Aldolase class I"/>
    <property type="match status" value="1"/>
</dbReference>
<comment type="pathway">
    <text evidence="3 9">Amino-acid biosynthesis; L-histidine biosynthesis; L-histidine from 5-phospho-alpha-D-ribose 1-diphosphate: step 4/9.</text>
</comment>
<dbReference type="InterPro" id="IPR013785">
    <property type="entry name" value="Aldolase_TIM"/>
</dbReference>
<name>A0A0W0WZQ9_9GAMM</name>
<dbReference type="PANTHER" id="PTHR43090">
    <property type="entry name" value="1-(5-PHOSPHORIBOSYL)-5-[(5-PHOSPHORIBOSYLAMINO)METHYLIDENEAMINO] IMIDAZOLE-4-CARBOXAMIDE ISOMERASE"/>
    <property type="match status" value="1"/>
</dbReference>
<evidence type="ECO:0000256" key="8">
    <source>
        <dbReference type="ARBA" id="ARBA00023235"/>
    </source>
</evidence>
<evidence type="ECO:0000256" key="6">
    <source>
        <dbReference type="ARBA" id="ARBA00022605"/>
    </source>
</evidence>
<reference evidence="11 12" key="1">
    <citation type="submission" date="2015-11" db="EMBL/GenBank/DDBJ databases">
        <title>Genomic analysis of 38 Legionella species identifies large and diverse effector repertoires.</title>
        <authorList>
            <person name="Burstein D."/>
            <person name="Amaro F."/>
            <person name="Zusman T."/>
            <person name="Lifshitz Z."/>
            <person name="Cohen O."/>
            <person name="Gilbert J.A."/>
            <person name="Pupko T."/>
            <person name="Shuman H.A."/>
            <person name="Segal G."/>
        </authorList>
    </citation>
    <scope>NUCLEOTIDE SEQUENCE [LARGE SCALE GENOMIC DNA]</scope>
    <source>
        <strain evidence="11 12">Oak Ridge-10</strain>
    </source>
</reference>
<dbReference type="GO" id="GO:0005737">
    <property type="term" value="C:cytoplasm"/>
    <property type="evidence" value="ECO:0007669"/>
    <property type="project" value="UniProtKB-SubCell"/>
</dbReference>
<feature type="active site" description="Proton acceptor" evidence="9">
    <location>
        <position position="8"/>
    </location>
</feature>
<evidence type="ECO:0000256" key="5">
    <source>
        <dbReference type="ARBA" id="ARBA00022490"/>
    </source>
</evidence>
<evidence type="ECO:0000313" key="12">
    <source>
        <dbReference type="Proteomes" id="UP000054858"/>
    </source>
</evidence>
<dbReference type="SUPFAM" id="SSF51366">
    <property type="entry name" value="Ribulose-phoshate binding barrel"/>
    <property type="match status" value="1"/>
</dbReference>
<comment type="subcellular location">
    <subcellularLocation>
        <location evidence="2 9">Cytoplasm</location>
    </subcellularLocation>
</comment>
<keyword evidence="5 9" id="KW-0963">Cytoplasm</keyword>
<dbReference type="EC" id="5.3.1.16" evidence="9"/>
<dbReference type="InterPro" id="IPR011060">
    <property type="entry name" value="RibuloseP-bd_barrel"/>
</dbReference>
<sequence length="244" mass="26488">MLIIPAIDLQQGRCVRLQQGQFDCVSFYESTPQTLAMNYANQGATHLHIVDLDGARLGDIQQLTLIKTIKMDNITLQVGGGIRSLASATTCLAAGITKLVIGSIAISDPELTMQMIKLAGADNIVLAFDVHMSHGTPTPAIHGWQTATTYNLWHIMTFYEALGIKHVLCTDIACDGMMRGPNVRLYEEAISRFPNIAWQASGGIRHFEDIRKLAAAGIAAVIVGRALYESDLNLFACIQEVASC</sequence>
<dbReference type="PANTHER" id="PTHR43090:SF2">
    <property type="entry name" value="1-(5-PHOSPHORIBOSYL)-5-[(5-PHOSPHORIBOSYLAMINO)METHYLIDENEAMINO] IMIDAZOLE-4-CARBOXAMIDE ISOMERASE"/>
    <property type="match status" value="1"/>
</dbReference>